<dbReference type="EMBL" id="KQ422496">
    <property type="protein sequence ID" value="KOF74760.1"/>
    <property type="molecule type" value="Genomic_DNA"/>
</dbReference>
<protein>
    <submittedName>
        <fullName evidence="1">Uncharacterized protein</fullName>
    </submittedName>
</protein>
<name>A0A0L8GDY9_OCTBM</name>
<proteinExistence type="predicted"/>
<reference evidence="1" key="1">
    <citation type="submission" date="2015-07" db="EMBL/GenBank/DDBJ databases">
        <title>MeaNS - Measles Nucleotide Surveillance Program.</title>
        <authorList>
            <person name="Tran T."/>
            <person name="Druce J."/>
        </authorList>
    </citation>
    <scope>NUCLEOTIDE SEQUENCE</scope>
    <source>
        <strain evidence="1">UCB-OBI-ISO-001</strain>
        <tissue evidence="1">Gonad</tissue>
    </source>
</reference>
<accession>A0A0L8GDY9</accession>
<dbReference type="AlphaFoldDB" id="A0A0L8GDY9"/>
<sequence>MVVSFFFFISVRRNSNFIYREHVTLSIYDIIDSTALTHENPLRISLHFPLLLNTNSFSAVGTNNRYHAAILPDWWLT</sequence>
<evidence type="ECO:0000313" key="1">
    <source>
        <dbReference type="EMBL" id="KOF74760.1"/>
    </source>
</evidence>
<gene>
    <name evidence="1" type="ORF">OCBIM_22035666mg</name>
</gene>
<organism evidence="1">
    <name type="scientific">Octopus bimaculoides</name>
    <name type="common">California two-spotted octopus</name>
    <dbReference type="NCBI Taxonomy" id="37653"/>
    <lineage>
        <taxon>Eukaryota</taxon>
        <taxon>Metazoa</taxon>
        <taxon>Spiralia</taxon>
        <taxon>Lophotrochozoa</taxon>
        <taxon>Mollusca</taxon>
        <taxon>Cephalopoda</taxon>
        <taxon>Coleoidea</taxon>
        <taxon>Octopodiformes</taxon>
        <taxon>Octopoda</taxon>
        <taxon>Incirrata</taxon>
        <taxon>Octopodidae</taxon>
        <taxon>Octopus</taxon>
    </lineage>
</organism>